<gene>
    <name evidence="3" type="ORF">V3328_07275</name>
</gene>
<dbReference type="AlphaFoldDB" id="A0AAW9RLT0"/>
<evidence type="ECO:0000259" key="2">
    <source>
        <dbReference type="SMART" id="SM00862"/>
    </source>
</evidence>
<sequence length="127" mass="14796">MADTRTREDLLAETEYLRECLRYYEELPAVRDWPPRHVLGLTPSEGGVLRLLVDHGELTHERLNHHCYGYPDKIPENPKLPHVFICKVRKKLRPHGIEIETIRGEGYRISPEHRARVRALEAERAAA</sequence>
<dbReference type="Proteomes" id="UP001378188">
    <property type="component" value="Unassembled WGS sequence"/>
</dbReference>
<dbReference type="GO" id="GO:0003677">
    <property type="term" value="F:DNA binding"/>
    <property type="evidence" value="ECO:0007669"/>
    <property type="project" value="UniProtKB-KW"/>
</dbReference>
<proteinExistence type="predicted"/>
<comment type="caution">
    <text evidence="3">The sequence shown here is derived from an EMBL/GenBank/DDBJ whole genome shotgun (WGS) entry which is preliminary data.</text>
</comment>
<dbReference type="SUPFAM" id="SSF46894">
    <property type="entry name" value="C-terminal effector domain of the bipartite response regulators"/>
    <property type="match status" value="1"/>
</dbReference>
<evidence type="ECO:0000313" key="4">
    <source>
        <dbReference type="Proteomes" id="UP001378188"/>
    </source>
</evidence>
<protein>
    <submittedName>
        <fullName evidence="3">Helix-turn-helix domain-containing protein</fullName>
    </submittedName>
</protein>
<dbReference type="InterPro" id="IPR001867">
    <property type="entry name" value="OmpR/PhoB-type_DNA-bd"/>
</dbReference>
<dbReference type="Gene3D" id="1.10.10.10">
    <property type="entry name" value="Winged helix-like DNA-binding domain superfamily/Winged helix DNA-binding domain"/>
    <property type="match status" value="1"/>
</dbReference>
<reference evidence="3 4" key="1">
    <citation type="submission" date="2024-02" db="EMBL/GenBank/DDBJ databases">
        <title>Genome analysis and characterization of Microbaculum marinisediminis sp. nov., isolated from marine sediment.</title>
        <authorList>
            <person name="Du Z.-J."/>
            <person name="Ye Y.-Q."/>
            <person name="Zhang Z.-R."/>
            <person name="Yuan S.-M."/>
            <person name="Zhang X.-Y."/>
        </authorList>
    </citation>
    <scope>NUCLEOTIDE SEQUENCE [LARGE SCALE GENOMIC DNA]</scope>
    <source>
        <strain evidence="3 4">SDUM1044001</strain>
    </source>
</reference>
<dbReference type="GO" id="GO:0006355">
    <property type="term" value="P:regulation of DNA-templated transcription"/>
    <property type="evidence" value="ECO:0007669"/>
    <property type="project" value="InterPro"/>
</dbReference>
<dbReference type="SMART" id="SM00862">
    <property type="entry name" value="Trans_reg_C"/>
    <property type="match status" value="1"/>
</dbReference>
<dbReference type="GO" id="GO:0000160">
    <property type="term" value="P:phosphorelay signal transduction system"/>
    <property type="evidence" value="ECO:0007669"/>
    <property type="project" value="InterPro"/>
</dbReference>
<dbReference type="RefSeq" id="WP_340328971.1">
    <property type="nucleotide sequence ID" value="NZ_JAZHOF010000003.1"/>
</dbReference>
<keyword evidence="1" id="KW-0238">DNA-binding</keyword>
<accession>A0AAW9RLT0</accession>
<evidence type="ECO:0000313" key="3">
    <source>
        <dbReference type="EMBL" id="MEJ8571268.1"/>
    </source>
</evidence>
<dbReference type="Pfam" id="PF00486">
    <property type="entry name" value="Trans_reg_C"/>
    <property type="match status" value="1"/>
</dbReference>
<keyword evidence="4" id="KW-1185">Reference proteome</keyword>
<dbReference type="InterPro" id="IPR036388">
    <property type="entry name" value="WH-like_DNA-bd_sf"/>
</dbReference>
<evidence type="ECO:0000256" key="1">
    <source>
        <dbReference type="ARBA" id="ARBA00023125"/>
    </source>
</evidence>
<name>A0AAW9RLT0_9HYPH</name>
<dbReference type="EMBL" id="JAZHOF010000003">
    <property type="protein sequence ID" value="MEJ8571268.1"/>
    <property type="molecule type" value="Genomic_DNA"/>
</dbReference>
<dbReference type="InterPro" id="IPR016032">
    <property type="entry name" value="Sig_transdc_resp-reg_C-effctor"/>
</dbReference>
<organism evidence="3 4">
    <name type="scientific">Microbaculum marinum</name>
    <dbReference type="NCBI Taxonomy" id="1764581"/>
    <lineage>
        <taxon>Bacteria</taxon>
        <taxon>Pseudomonadati</taxon>
        <taxon>Pseudomonadota</taxon>
        <taxon>Alphaproteobacteria</taxon>
        <taxon>Hyphomicrobiales</taxon>
        <taxon>Tepidamorphaceae</taxon>
        <taxon>Microbaculum</taxon>
    </lineage>
</organism>
<feature type="domain" description="OmpR/PhoB-type" evidence="2">
    <location>
        <begin position="36"/>
        <end position="109"/>
    </location>
</feature>